<reference evidence="1 2" key="1">
    <citation type="submission" date="2019-08" db="EMBL/GenBank/DDBJ databases">
        <authorList>
            <person name="Alioto T."/>
            <person name="Alioto T."/>
            <person name="Gomez Garrido J."/>
        </authorList>
    </citation>
    <scope>NUCLEOTIDE SEQUENCE [LARGE SCALE GENOMIC DNA]</scope>
</reference>
<organism evidence="1 2">
    <name type="scientific">Cinara cedri</name>
    <dbReference type="NCBI Taxonomy" id="506608"/>
    <lineage>
        <taxon>Eukaryota</taxon>
        <taxon>Metazoa</taxon>
        <taxon>Ecdysozoa</taxon>
        <taxon>Arthropoda</taxon>
        <taxon>Hexapoda</taxon>
        <taxon>Insecta</taxon>
        <taxon>Pterygota</taxon>
        <taxon>Neoptera</taxon>
        <taxon>Paraneoptera</taxon>
        <taxon>Hemiptera</taxon>
        <taxon>Sternorrhyncha</taxon>
        <taxon>Aphidomorpha</taxon>
        <taxon>Aphidoidea</taxon>
        <taxon>Aphididae</taxon>
        <taxon>Lachninae</taxon>
        <taxon>Cinara</taxon>
    </lineage>
</organism>
<sequence length="141" mass="16368">MTEWVPEGQTVNQHYYLTVLATLREWFRTSVLENASCSPDLAPCDFYLFPKIKSALKGIRFESMEEMKPKLAELQNGLMKTDFQHCLEQWKKRLKRDLDLSGFNHCKLYDKPIDVNFYDISTVQRISARNGLSLKGLVAFA</sequence>
<dbReference type="GO" id="GO:0003676">
    <property type="term" value="F:nucleic acid binding"/>
    <property type="evidence" value="ECO:0007669"/>
    <property type="project" value="InterPro"/>
</dbReference>
<dbReference type="AlphaFoldDB" id="A0A5E4NBS0"/>
<evidence type="ECO:0000313" key="1">
    <source>
        <dbReference type="EMBL" id="VVC40583.1"/>
    </source>
</evidence>
<protein>
    <recommendedName>
        <fullName evidence="3">Mariner Mos1 transposase</fullName>
    </recommendedName>
</protein>
<dbReference type="Proteomes" id="UP000325440">
    <property type="component" value="Unassembled WGS sequence"/>
</dbReference>
<keyword evidence="2" id="KW-1185">Reference proteome</keyword>
<evidence type="ECO:0008006" key="3">
    <source>
        <dbReference type="Google" id="ProtNLM"/>
    </source>
</evidence>
<name>A0A5E4NBS0_9HEMI</name>
<evidence type="ECO:0000313" key="2">
    <source>
        <dbReference type="Proteomes" id="UP000325440"/>
    </source>
</evidence>
<dbReference type="InterPro" id="IPR036397">
    <property type="entry name" value="RNaseH_sf"/>
</dbReference>
<gene>
    <name evidence="1" type="ORF">CINCED_3A004822</name>
</gene>
<accession>A0A5E4NBS0</accession>
<dbReference type="EMBL" id="CABPRJ010001905">
    <property type="protein sequence ID" value="VVC40583.1"/>
    <property type="molecule type" value="Genomic_DNA"/>
</dbReference>
<dbReference type="Gene3D" id="3.30.420.10">
    <property type="entry name" value="Ribonuclease H-like superfamily/Ribonuclease H"/>
    <property type="match status" value="1"/>
</dbReference>
<proteinExistence type="predicted"/>
<dbReference type="OrthoDB" id="10017160at2759"/>